<evidence type="ECO:0000313" key="4">
    <source>
        <dbReference type="EMBL" id="MDT0447339.1"/>
    </source>
</evidence>
<dbReference type="EMBL" id="JAVREV010000031">
    <property type="protein sequence ID" value="MDT0447339.1"/>
    <property type="molecule type" value="Genomic_DNA"/>
</dbReference>
<keyword evidence="2" id="KW-0472">Membrane</keyword>
<feature type="transmembrane region" description="Helical" evidence="2">
    <location>
        <begin position="209"/>
        <end position="227"/>
    </location>
</feature>
<proteinExistence type="predicted"/>
<evidence type="ECO:0000256" key="3">
    <source>
        <dbReference type="SAM" id="SignalP"/>
    </source>
</evidence>
<dbReference type="InterPro" id="IPR047703">
    <property type="entry name" value="SCO2322-like"/>
</dbReference>
<name>A0ABU2SEE8_9ACTN</name>
<evidence type="ECO:0000256" key="1">
    <source>
        <dbReference type="SAM" id="MobiDB-lite"/>
    </source>
</evidence>
<accession>A0ABU2SEE8</accession>
<keyword evidence="3" id="KW-0732">Signal</keyword>
<sequence>MSRGAPRRRARAALLLFGSAALGGLLVPAGAAPAAADDDRYRYWSFWTWDSTEERWSYAVQGPGTLRPGDGDVLGFRFAESTGTADASAPRGAGDFAAACGPGDGGDGERVALVLDFGTARDAPGGTAPPERRAECAPLPDGGTAAEALAAVAEPLRYDANALLCAIAGYPARGCADEISDGAGDSADDEAGDEAQAGDADDDGGGSGVAVLAGVGVVAALGTAALLRARRRRA</sequence>
<feature type="region of interest" description="Disordered" evidence="1">
    <location>
        <begin position="181"/>
        <end position="205"/>
    </location>
</feature>
<dbReference type="Proteomes" id="UP001183615">
    <property type="component" value="Unassembled WGS sequence"/>
</dbReference>
<reference evidence="5" key="1">
    <citation type="submission" date="2023-07" db="EMBL/GenBank/DDBJ databases">
        <title>30 novel species of actinomycetes from the DSMZ collection.</title>
        <authorList>
            <person name="Nouioui I."/>
        </authorList>
    </citation>
    <scope>NUCLEOTIDE SEQUENCE [LARGE SCALE GENOMIC DNA]</scope>
    <source>
        <strain evidence="5">DSM 41886</strain>
    </source>
</reference>
<keyword evidence="5" id="KW-1185">Reference proteome</keyword>
<evidence type="ECO:0000313" key="5">
    <source>
        <dbReference type="Proteomes" id="UP001183615"/>
    </source>
</evidence>
<dbReference type="NCBIfam" id="NF040672">
    <property type="entry name" value="SCO2322_fam"/>
    <property type="match status" value="1"/>
</dbReference>
<gene>
    <name evidence="4" type="ORF">RM779_32800</name>
</gene>
<evidence type="ECO:0000256" key="2">
    <source>
        <dbReference type="SAM" id="Phobius"/>
    </source>
</evidence>
<feature type="chain" id="PRO_5046589566" evidence="3">
    <location>
        <begin position="32"/>
        <end position="234"/>
    </location>
</feature>
<comment type="caution">
    <text evidence="4">The sequence shown here is derived from an EMBL/GenBank/DDBJ whole genome shotgun (WGS) entry which is preliminary data.</text>
</comment>
<dbReference type="RefSeq" id="WP_311621448.1">
    <property type="nucleotide sequence ID" value="NZ_JAVREV010000031.1"/>
</dbReference>
<protein>
    <submittedName>
        <fullName evidence="4">SCO2322 family protein</fullName>
    </submittedName>
</protein>
<keyword evidence="2" id="KW-0812">Transmembrane</keyword>
<feature type="signal peptide" evidence="3">
    <location>
        <begin position="1"/>
        <end position="31"/>
    </location>
</feature>
<keyword evidence="2" id="KW-1133">Transmembrane helix</keyword>
<organism evidence="4 5">
    <name type="scientific">Streptomyces johnsoniae</name>
    <dbReference type="NCBI Taxonomy" id="3075532"/>
    <lineage>
        <taxon>Bacteria</taxon>
        <taxon>Bacillati</taxon>
        <taxon>Actinomycetota</taxon>
        <taxon>Actinomycetes</taxon>
        <taxon>Kitasatosporales</taxon>
        <taxon>Streptomycetaceae</taxon>
        <taxon>Streptomyces</taxon>
    </lineage>
</organism>